<evidence type="ECO:0000313" key="3">
    <source>
        <dbReference type="Proteomes" id="UP000824037"/>
    </source>
</evidence>
<name>A0A9D2EC91_9MICO</name>
<accession>A0A9D2EC91</accession>
<dbReference type="AlphaFoldDB" id="A0A9D2EC91"/>
<dbReference type="PANTHER" id="PTHR47992">
    <property type="entry name" value="PROTEIN PHOSPHATASE"/>
    <property type="match status" value="1"/>
</dbReference>
<dbReference type="InterPro" id="IPR001932">
    <property type="entry name" value="PPM-type_phosphatase-like_dom"/>
</dbReference>
<reference evidence="2" key="2">
    <citation type="submission" date="2021-04" db="EMBL/GenBank/DDBJ databases">
        <authorList>
            <person name="Gilroy R."/>
        </authorList>
    </citation>
    <scope>NUCLEOTIDE SEQUENCE</scope>
    <source>
        <strain evidence="2">ChiGjej4B4-7305</strain>
    </source>
</reference>
<evidence type="ECO:0000313" key="2">
    <source>
        <dbReference type="EMBL" id="HIZ34707.1"/>
    </source>
</evidence>
<reference evidence="2" key="1">
    <citation type="journal article" date="2021" name="PeerJ">
        <title>Extensive microbial diversity within the chicken gut microbiome revealed by metagenomics and culture.</title>
        <authorList>
            <person name="Gilroy R."/>
            <person name="Ravi A."/>
            <person name="Getino M."/>
            <person name="Pursley I."/>
            <person name="Horton D.L."/>
            <person name="Alikhan N.F."/>
            <person name="Baker D."/>
            <person name="Gharbi K."/>
            <person name="Hall N."/>
            <person name="Watson M."/>
            <person name="Adriaenssens E.M."/>
            <person name="Foster-Nyarko E."/>
            <person name="Jarju S."/>
            <person name="Secka A."/>
            <person name="Antonio M."/>
            <person name="Oren A."/>
            <person name="Chaudhuri R.R."/>
            <person name="La Ragione R."/>
            <person name="Hildebrand F."/>
            <person name="Pallen M.J."/>
        </authorList>
    </citation>
    <scope>NUCLEOTIDE SEQUENCE</scope>
    <source>
        <strain evidence="2">ChiGjej4B4-7305</strain>
    </source>
</reference>
<organism evidence="2 3">
    <name type="scientific">Candidatus Ruania gallistercoris</name>
    <dbReference type="NCBI Taxonomy" id="2838746"/>
    <lineage>
        <taxon>Bacteria</taxon>
        <taxon>Bacillati</taxon>
        <taxon>Actinomycetota</taxon>
        <taxon>Actinomycetes</taxon>
        <taxon>Micrococcales</taxon>
        <taxon>Ruaniaceae</taxon>
        <taxon>Ruania</taxon>
    </lineage>
</organism>
<sequence length="282" mass="29341">MQVAWGAATDAGGRRAANEDAVLAQPPVFLVADGMGGHVHGAMASAAVVRTFAEFSDSWHPEVEVHGADVLAAIHTAQARIRAELSDRGGGPITAGSTVAGAVLTGHEGAPYWLVFNVGDSRVYRFTGGALVQVSVDHSVMQEMLDAGSLQPDQVAVFTHKHVITRAVDSGSDTKADFWLLAAGTQERLVLCTDGLLDELSEDRVAQILAEQSLASAAAETLLAAAIEGGARDNVSVVVVDLAGAGELAHTAPRVQAGDEFEALGTTVPREQVMRTEGSAWQ</sequence>
<dbReference type="Pfam" id="PF13672">
    <property type="entry name" value="PP2C_2"/>
    <property type="match status" value="1"/>
</dbReference>
<dbReference type="CDD" id="cd00143">
    <property type="entry name" value="PP2Cc"/>
    <property type="match status" value="1"/>
</dbReference>
<dbReference type="Proteomes" id="UP000824037">
    <property type="component" value="Unassembled WGS sequence"/>
</dbReference>
<evidence type="ECO:0000259" key="1">
    <source>
        <dbReference type="PROSITE" id="PS51746"/>
    </source>
</evidence>
<protein>
    <submittedName>
        <fullName evidence="2">Protein phosphatase 2C domain-containing protein</fullName>
    </submittedName>
</protein>
<proteinExistence type="predicted"/>
<dbReference type="InterPro" id="IPR015655">
    <property type="entry name" value="PP2C"/>
</dbReference>
<feature type="domain" description="PPM-type phosphatase" evidence="1">
    <location>
        <begin position="4"/>
        <end position="242"/>
    </location>
</feature>
<gene>
    <name evidence="2" type="ORF">H9815_02925</name>
</gene>
<dbReference type="SMART" id="SM00332">
    <property type="entry name" value="PP2Cc"/>
    <property type="match status" value="1"/>
</dbReference>
<dbReference type="EMBL" id="DXBY01000051">
    <property type="protein sequence ID" value="HIZ34707.1"/>
    <property type="molecule type" value="Genomic_DNA"/>
</dbReference>
<dbReference type="PROSITE" id="PS51746">
    <property type="entry name" value="PPM_2"/>
    <property type="match status" value="1"/>
</dbReference>
<dbReference type="GO" id="GO:0004722">
    <property type="term" value="F:protein serine/threonine phosphatase activity"/>
    <property type="evidence" value="ECO:0007669"/>
    <property type="project" value="InterPro"/>
</dbReference>
<dbReference type="SUPFAM" id="SSF81606">
    <property type="entry name" value="PP2C-like"/>
    <property type="match status" value="1"/>
</dbReference>
<dbReference type="SMART" id="SM00331">
    <property type="entry name" value="PP2C_SIG"/>
    <property type="match status" value="1"/>
</dbReference>
<dbReference type="InterPro" id="IPR036457">
    <property type="entry name" value="PPM-type-like_dom_sf"/>
</dbReference>
<dbReference type="Gene3D" id="3.60.40.10">
    <property type="entry name" value="PPM-type phosphatase domain"/>
    <property type="match status" value="1"/>
</dbReference>
<comment type="caution">
    <text evidence="2">The sequence shown here is derived from an EMBL/GenBank/DDBJ whole genome shotgun (WGS) entry which is preliminary data.</text>
</comment>